<dbReference type="EMBL" id="LECW02000001">
    <property type="protein sequence ID" value="KRT95922.1"/>
    <property type="molecule type" value="Genomic_DNA"/>
</dbReference>
<reference evidence="3 7" key="4">
    <citation type="submission" date="2023-03" db="EMBL/GenBank/DDBJ databases">
        <title>Agriculturally important microbes genome sequencing.</title>
        <authorList>
            <person name="Dunlap C."/>
        </authorList>
    </citation>
    <scope>NUCLEOTIDE SEQUENCE [LARGE SCALE GENOMIC DNA]</scope>
    <source>
        <strain evidence="3 7">CBP-3203</strain>
    </source>
</reference>
<dbReference type="RefSeq" id="WP_046130871.1">
    <property type="nucleotide sequence ID" value="NZ_CP023481.1"/>
</dbReference>
<dbReference type="OrthoDB" id="2357160at2"/>
<dbReference type="PROSITE" id="PS51257">
    <property type="entry name" value="PROKAR_LIPOPROTEIN"/>
    <property type="match status" value="1"/>
</dbReference>
<dbReference type="PATRIC" id="fig|1664069.3.peg.4780"/>
<dbReference type="InterPro" id="IPR012640">
    <property type="entry name" value="Membr_lipoprot_lipid_attach_CS"/>
</dbReference>
<evidence type="ECO:0000313" key="6">
    <source>
        <dbReference type="Proteomes" id="UP000288675"/>
    </source>
</evidence>
<dbReference type="EMBL" id="JARRTL010000007">
    <property type="protein sequence ID" value="MEC0484426.1"/>
    <property type="molecule type" value="Genomic_DNA"/>
</dbReference>
<protein>
    <submittedName>
        <fullName evidence="3">Membrane lipoprotein lipid attachment site-containing protein</fullName>
    </submittedName>
</protein>
<dbReference type="EMBL" id="CP035232">
    <property type="protein sequence ID" value="QAT63825.1"/>
    <property type="molecule type" value="Genomic_DNA"/>
</dbReference>
<accession>A0A0J6EIR3</accession>
<gene>
    <name evidence="2" type="ORF">AB447_200850</name>
    <name evidence="4" type="ORF">EQZ20_01910</name>
    <name evidence="3" type="ORF">P8828_06120</name>
</gene>
<evidence type="ECO:0000313" key="7">
    <source>
        <dbReference type="Proteomes" id="UP001341297"/>
    </source>
</evidence>
<keyword evidence="7" id="KW-1185">Reference proteome</keyword>
<reference evidence="2 5" key="1">
    <citation type="journal article" date="2015" name="Int. J. Syst. Evol. Microbiol.">
        <title>Bacillus glycinifermentans sp. nov., isolated from fermented soybean paste.</title>
        <authorList>
            <person name="Kim S.J."/>
            <person name="Dunlap C.A."/>
            <person name="Kwon S.W."/>
            <person name="Rooney A.P."/>
        </authorList>
    </citation>
    <scope>NUCLEOTIDE SEQUENCE [LARGE SCALE GENOMIC DNA]</scope>
    <source>
        <strain evidence="2 5">GO-13</strain>
    </source>
</reference>
<reference evidence="2" key="2">
    <citation type="submission" date="2015-10" db="EMBL/GenBank/DDBJ databases">
        <authorList>
            <person name="Gilbert D.G."/>
        </authorList>
    </citation>
    <scope>NUCLEOTIDE SEQUENCE</scope>
    <source>
        <strain evidence="2">GO-13</strain>
    </source>
</reference>
<dbReference type="Proteomes" id="UP000288675">
    <property type="component" value="Chromosome"/>
</dbReference>
<name>A0A0J6EIR3_9BACI</name>
<dbReference type="Proteomes" id="UP000036168">
    <property type="component" value="Unassembled WGS sequence"/>
</dbReference>
<evidence type="ECO:0000313" key="3">
    <source>
        <dbReference type="EMBL" id="MEC0484426.1"/>
    </source>
</evidence>
<evidence type="ECO:0000313" key="4">
    <source>
        <dbReference type="EMBL" id="QAT63825.1"/>
    </source>
</evidence>
<evidence type="ECO:0000313" key="2">
    <source>
        <dbReference type="EMBL" id="KRT95922.1"/>
    </source>
</evidence>
<sequence length="69" mass="7792">MKKFIILLSITCILSACQKNYKGEYVKWGDSLTEENKNCLKEHQIPFKDKGGTTYIPEDAFDAAINSCS</sequence>
<dbReference type="Proteomes" id="UP001341297">
    <property type="component" value="Unassembled WGS sequence"/>
</dbReference>
<organism evidence="2 5">
    <name type="scientific">Bacillus glycinifermentans</name>
    <dbReference type="NCBI Taxonomy" id="1664069"/>
    <lineage>
        <taxon>Bacteria</taxon>
        <taxon>Bacillati</taxon>
        <taxon>Bacillota</taxon>
        <taxon>Bacilli</taxon>
        <taxon>Bacillales</taxon>
        <taxon>Bacillaceae</taxon>
        <taxon>Bacillus</taxon>
    </lineage>
</organism>
<dbReference type="AlphaFoldDB" id="A0A0J6EIR3"/>
<evidence type="ECO:0000313" key="5">
    <source>
        <dbReference type="Proteomes" id="UP000036168"/>
    </source>
</evidence>
<keyword evidence="1" id="KW-0732">Signal</keyword>
<evidence type="ECO:0000256" key="1">
    <source>
        <dbReference type="ARBA" id="ARBA00022729"/>
    </source>
</evidence>
<proteinExistence type="predicted"/>
<keyword evidence="3" id="KW-0449">Lipoprotein</keyword>
<accession>A0A0J6HVX4</accession>
<dbReference type="GeneID" id="82851428"/>
<dbReference type="Pfam" id="PF08139">
    <property type="entry name" value="LPAM_1"/>
    <property type="match status" value="1"/>
</dbReference>
<reference evidence="4 6" key="3">
    <citation type="submission" date="2019-01" db="EMBL/GenBank/DDBJ databases">
        <title>Genome sequence of Bacillus glycinifermentans SRCM103574.</title>
        <authorList>
            <person name="Kong H.-J."/>
            <person name="Jeong S.-Y."/>
            <person name="Jeong D.-Y."/>
        </authorList>
    </citation>
    <scope>NUCLEOTIDE SEQUENCE [LARGE SCALE GENOMIC DNA]</scope>
    <source>
        <strain evidence="4 6">SRCM103574</strain>
    </source>
</reference>